<dbReference type="PROSITE" id="PS50088">
    <property type="entry name" value="ANK_REPEAT"/>
    <property type="match status" value="8"/>
</dbReference>
<feature type="repeat" description="ANK" evidence="1">
    <location>
        <begin position="432"/>
        <end position="464"/>
    </location>
</feature>
<dbReference type="Gene3D" id="1.25.40.20">
    <property type="entry name" value="Ankyrin repeat-containing domain"/>
    <property type="match status" value="3"/>
</dbReference>
<feature type="repeat" description="ANK" evidence="1">
    <location>
        <begin position="498"/>
        <end position="530"/>
    </location>
</feature>
<dbReference type="EMBL" id="DS113178">
    <property type="protein sequence ID" value="EAY23356.1"/>
    <property type="molecule type" value="Genomic_DNA"/>
</dbReference>
<feature type="repeat" description="ANK" evidence="1">
    <location>
        <begin position="300"/>
        <end position="332"/>
    </location>
</feature>
<feature type="repeat" description="ANK" evidence="1">
    <location>
        <begin position="267"/>
        <end position="299"/>
    </location>
</feature>
<dbReference type="SUPFAM" id="SSF48403">
    <property type="entry name" value="Ankyrin repeat"/>
    <property type="match status" value="1"/>
</dbReference>
<accession>A2D7S3</accession>
<evidence type="ECO:0000313" key="3">
    <source>
        <dbReference type="Proteomes" id="UP000001542"/>
    </source>
</evidence>
<dbReference type="PROSITE" id="PS50297">
    <property type="entry name" value="ANK_REP_REGION"/>
    <property type="match status" value="7"/>
</dbReference>
<proteinExistence type="predicted"/>
<dbReference type="PANTHER" id="PTHR44207">
    <property type="entry name" value="SURFACE ANTIGEN BSPA-LIKE-RELATED"/>
    <property type="match status" value="1"/>
</dbReference>
<dbReference type="Pfam" id="PF00023">
    <property type="entry name" value="Ank"/>
    <property type="match status" value="4"/>
</dbReference>
<dbReference type="InterPro" id="IPR036770">
    <property type="entry name" value="Ankyrin_rpt-contain_sf"/>
</dbReference>
<feature type="repeat" description="ANK" evidence="1">
    <location>
        <begin position="366"/>
        <end position="398"/>
    </location>
</feature>
<dbReference type="AlphaFoldDB" id="A2D7S3"/>
<dbReference type="KEGG" id="tva:5468925"/>
<dbReference type="OrthoDB" id="194358at2759"/>
<dbReference type="RefSeq" id="XP_001584342.1">
    <property type="nucleotide sequence ID" value="XM_001584292.1"/>
</dbReference>
<protein>
    <submittedName>
        <fullName evidence="2">Uncharacterized protein</fullName>
    </submittedName>
</protein>
<dbReference type="eggNOG" id="KOG4177">
    <property type="taxonomic scope" value="Eukaryota"/>
</dbReference>
<dbReference type="Pfam" id="PF12796">
    <property type="entry name" value="Ank_2"/>
    <property type="match status" value="2"/>
</dbReference>
<dbReference type="Proteomes" id="UP000001542">
    <property type="component" value="Unassembled WGS sequence"/>
</dbReference>
<dbReference type="PRINTS" id="PR01415">
    <property type="entry name" value="ANKYRIN"/>
</dbReference>
<sequence length="583" mass="65767">MIYSQYLLDKGVEKIDSNADVKSEETYNALKDILQYSKTEIECDKIVLKDLFHIGLNLEMRELCDLYKKYVIDEMELNKSNCIELLEYYFDISSQKDISKCINYISSHFFTIDEESLKSVSKKLGIEIFQRIIGSNRLAIKDEDSLASFIISLTKENEIFNPLIEKIQFEFCSKKIIDEIHSLSNAENCKIIMNSFNDSLLRAINPNKINPRSFNPEILTTEISEYKNSDDFESIYNFLDRLSENGYQDMMYKACQEGLCEKRENEFNRNVLHVAVLRGNFRLVKSLIESGCNKETQDNKGWTPLILASQKGNLEIIKYLISIGANKEAQNFERITPLIAASSYGFLEVVQYLIFIDVNKEAKDKDGNTPLILASFNNHLEVVKYLVFVGANKEAKNNKGWSPLVNASCMGHLEIVKYLISAGADKETNNPGRLTPLIIASRQSQLEVVKYLISVGANKNAKTSQGLTPLIIASLNNHCDIVQYLISIEVDKEAKDNYGLNSLHYASFYGHKNAAEYLISVGLNKEAKTNDGYTPLMLASKEGKLEVVKYLISVGADKEAKGNDGKTPISLATGKVKDFLLSA</sequence>
<dbReference type="VEuPathDB" id="TrichDB:TVAGG3_1044450"/>
<keyword evidence="1" id="KW-0040">ANK repeat</keyword>
<name>A2D7S3_TRIV3</name>
<reference evidence="2" key="2">
    <citation type="journal article" date="2007" name="Science">
        <title>Draft genome sequence of the sexually transmitted pathogen Trichomonas vaginalis.</title>
        <authorList>
            <person name="Carlton J.M."/>
            <person name="Hirt R.P."/>
            <person name="Silva J.C."/>
            <person name="Delcher A.L."/>
            <person name="Schatz M."/>
            <person name="Zhao Q."/>
            <person name="Wortman J.R."/>
            <person name="Bidwell S.L."/>
            <person name="Alsmark U.C.M."/>
            <person name="Besteiro S."/>
            <person name="Sicheritz-Ponten T."/>
            <person name="Noel C.J."/>
            <person name="Dacks J.B."/>
            <person name="Foster P.G."/>
            <person name="Simillion C."/>
            <person name="Van de Peer Y."/>
            <person name="Miranda-Saavedra D."/>
            <person name="Barton G.J."/>
            <person name="Westrop G.D."/>
            <person name="Mueller S."/>
            <person name="Dessi D."/>
            <person name="Fiori P.L."/>
            <person name="Ren Q."/>
            <person name="Paulsen I."/>
            <person name="Zhang H."/>
            <person name="Bastida-Corcuera F.D."/>
            <person name="Simoes-Barbosa A."/>
            <person name="Brown M.T."/>
            <person name="Hayes R.D."/>
            <person name="Mukherjee M."/>
            <person name="Okumura C.Y."/>
            <person name="Schneider R."/>
            <person name="Smith A.J."/>
            <person name="Vanacova S."/>
            <person name="Villalvazo M."/>
            <person name="Haas B.J."/>
            <person name="Pertea M."/>
            <person name="Feldblyum T.V."/>
            <person name="Utterback T.R."/>
            <person name="Shu C.L."/>
            <person name="Osoegawa K."/>
            <person name="de Jong P.J."/>
            <person name="Hrdy I."/>
            <person name="Horvathova L."/>
            <person name="Zubacova Z."/>
            <person name="Dolezal P."/>
            <person name="Malik S.B."/>
            <person name="Logsdon J.M. Jr."/>
            <person name="Henze K."/>
            <person name="Gupta A."/>
            <person name="Wang C.C."/>
            <person name="Dunne R.L."/>
            <person name="Upcroft J.A."/>
            <person name="Upcroft P."/>
            <person name="White O."/>
            <person name="Salzberg S.L."/>
            <person name="Tang P."/>
            <person name="Chiu C.-H."/>
            <person name="Lee Y.-S."/>
            <person name="Embley T.M."/>
            <person name="Coombs G.H."/>
            <person name="Mottram J.C."/>
            <person name="Tachezy J."/>
            <person name="Fraser-Liggett C.M."/>
            <person name="Johnson P.J."/>
        </authorList>
    </citation>
    <scope>NUCLEOTIDE SEQUENCE [LARGE SCALE GENOMIC DNA]</scope>
    <source>
        <strain evidence="2">G3</strain>
    </source>
</reference>
<feature type="repeat" description="ANK" evidence="1">
    <location>
        <begin position="465"/>
        <end position="497"/>
    </location>
</feature>
<evidence type="ECO:0000313" key="2">
    <source>
        <dbReference type="EMBL" id="EAY23356.1"/>
    </source>
</evidence>
<reference evidence="2" key="1">
    <citation type="submission" date="2006-10" db="EMBL/GenBank/DDBJ databases">
        <authorList>
            <person name="Amadeo P."/>
            <person name="Zhao Q."/>
            <person name="Wortman J."/>
            <person name="Fraser-Liggett C."/>
            <person name="Carlton J."/>
        </authorList>
    </citation>
    <scope>NUCLEOTIDE SEQUENCE</scope>
    <source>
        <strain evidence="2">G3</strain>
    </source>
</reference>
<dbReference type="SMART" id="SM00248">
    <property type="entry name" value="ANK"/>
    <property type="match status" value="9"/>
</dbReference>
<feature type="repeat" description="ANK" evidence="1">
    <location>
        <begin position="531"/>
        <end position="563"/>
    </location>
</feature>
<dbReference type="InterPro" id="IPR002110">
    <property type="entry name" value="Ankyrin_rpt"/>
</dbReference>
<keyword evidence="3" id="KW-1185">Reference proteome</keyword>
<dbReference type="VEuPathDB" id="TrichDB:TVAG_070190"/>
<dbReference type="PANTHER" id="PTHR44207:SF2">
    <property type="entry name" value="REPEAT PROTEIN, PUTATIVE-RELATED"/>
    <property type="match status" value="1"/>
</dbReference>
<dbReference type="InParanoid" id="A2D7S3"/>
<feature type="repeat" description="ANK" evidence="1">
    <location>
        <begin position="399"/>
        <end position="431"/>
    </location>
</feature>
<dbReference type="SMR" id="A2D7S3"/>
<evidence type="ECO:0000256" key="1">
    <source>
        <dbReference type="PROSITE-ProRule" id="PRU00023"/>
    </source>
</evidence>
<organism evidence="2 3">
    <name type="scientific">Trichomonas vaginalis (strain ATCC PRA-98 / G3)</name>
    <dbReference type="NCBI Taxonomy" id="412133"/>
    <lineage>
        <taxon>Eukaryota</taxon>
        <taxon>Metamonada</taxon>
        <taxon>Parabasalia</taxon>
        <taxon>Trichomonadida</taxon>
        <taxon>Trichomonadidae</taxon>
        <taxon>Trichomonas</taxon>
    </lineage>
</organism>
<gene>
    <name evidence="2" type="ORF">TVAG_070190</name>
</gene>